<name>A0A371NUS3_9MICO</name>
<evidence type="ECO:0000313" key="2">
    <source>
        <dbReference type="Proteomes" id="UP000262172"/>
    </source>
</evidence>
<sequence>MNEYNKTVVSRMLGTVSGLEGGVCNLEEAQRALQDAISLLENDGSGVADAIRRAEADLETILFGTLLEEHVLLANARIVALARELRDM</sequence>
<organism evidence="1 2">
    <name type="scientific">Microbacterium bovistercoris</name>
    <dbReference type="NCBI Taxonomy" id="2293570"/>
    <lineage>
        <taxon>Bacteria</taxon>
        <taxon>Bacillati</taxon>
        <taxon>Actinomycetota</taxon>
        <taxon>Actinomycetes</taxon>
        <taxon>Micrococcales</taxon>
        <taxon>Microbacteriaceae</taxon>
        <taxon>Microbacterium</taxon>
    </lineage>
</organism>
<accession>A0A371NUS3</accession>
<comment type="caution">
    <text evidence="1">The sequence shown here is derived from an EMBL/GenBank/DDBJ whole genome shotgun (WGS) entry which is preliminary data.</text>
</comment>
<protein>
    <submittedName>
        <fullName evidence="1">Uncharacterized protein</fullName>
    </submittedName>
</protein>
<keyword evidence="2" id="KW-1185">Reference proteome</keyword>
<dbReference type="Proteomes" id="UP000262172">
    <property type="component" value="Unassembled WGS sequence"/>
</dbReference>
<evidence type="ECO:0000313" key="1">
    <source>
        <dbReference type="EMBL" id="REJ06131.1"/>
    </source>
</evidence>
<dbReference type="OrthoDB" id="5149022at2"/>
<proteinExistence type="predicted"/>
<dbReference type="AlphaFoldDB" id="A0A371NUS3"/>
<gene>
    <name evidence="1" type="ORF">DY023_07530</name>
</gene>
<dbReference type="EMBL" id="QUAB01000038">
    <property type="protein sequence ID" value="REJ06131.1"/>
    <property type="molecule type" value="Genomic_DNA"/>
</dbReference>
<reference evidence="1 2" key="1">
    <citation type="submission" date="2018-08" db="EMBL/GenBank/DDBJ databases">
        <title>Isolation, diversity and antifungal activity of Actinobacteria from cow dung.</title>
        <authorList>
            <person name="Ling L."/>
        </authorList>
    </citation>
    <scope>NUCLEOTIDE SEQUENCE [LARGE SCALE GENOMIC DNA]</scope>
    <source>
        <strain evidence="1 2">NEAU-LLE</strain>
    </source>
</reference>